<dbReference type="Proteomes" id="UP000887116">
    <property type="component" value="Unassembled WGS sequence"/>
</dbReference>
<evidence type="ECO:0000256" key="1">
    <source>
        <dbReference type="SAM" id="SignalP"/>
    </source>
</evidence>
<dbReference type="OrthoDB" id="10337091at2759"/>
<dbReference type="AlphaFoldDB" id="A0A8X6HMR5"/>
<reference evidence="2" key="1">
    <citation type="submission" date="2020-07" db="EMBL/GenBank/DDBJ databases">
        <title>Multicomponent nature underlies the extraordinary mechanical properties of spider dragline silk.</title>
        <authorList>
            <person name="Kono N."/>
            <person name="Nakamura H."/>
            <person name="Mori M."/>
            <person name="Yoshida Y."/>
            <person name="Ohtoshi R."/>
            <person name="Malay A.D."/>
            <person name="Moran D.A.P."/>
            <person name="Tomita M."/>
            <person name="Numata K."/>
            <person name="Arakawa K."/>
        </authorList>
    </citation>
    <scope>NUCLEOTIDE SEQUENCE</scope>
</reference>
<organism evidence="2 3">
    <name type="scientific">Trichonephila clavata</name>
    <name type="common">Joro spider</name>
    <name type="synonym">Nephila clavata</name>
    <dbReference type="NCBI Taxonomy" id="2740835"/>
    <lineage>
        <taxon>Eukaryota</taxon>
        <taxon>Metazoa</taxon>
        <taxon>Ecdysozoa</taxon>
        <taxon>Arthropoda</taxon>
        <taxon>Chelicerata</taxon>
        <taxon>Arachnida</taxon>
        <taxon>Araneae</taxon>
        <taxon>Araneomorphae</taxon>
        <taxon>Entelegynae</taxon>
        <taxon>Araneoidea</taxon>
        <taxon>Nephilidae</taxon>
        <taxon>Trichonephila</taxon>
    </lineage>
</organism>
<dbReference type="EMBL" id="BMAO01008847">
    <property type="protein sequence ID" value="GFR26851.1"/>
    <property type="molecule type" value="Genomic_DNA"/>
</dbReference>
<protein>
    <submittedName>
        <fullName evidence="2">Uncharacterized protein</fullName>
    </submittedName>
</protein>
<feature type="signal peptide" evidence="1">
    <location>
        <begin position="1"/>
        <end position="20"/>
    </location>
</feature>
<name>A0A8X6HMR5_TRICU</name>
<keyword evidence="3" id="KW-1185">Reference proteome</keyword>
<evidence type="ECO:0000313" key="3">
    <source>
        <dbReference type="Proteomes" id="UP000887116"/>
    </source>
</evidence>
<comment type="caution">
    <text evidence="2">The sequence shown here is derived from an EMBL/GenBank/DDBJ whole genome shotgun (WGS) entry which is preliminary data.</text>
</comment>
<proteinExistence type="predicted"/>
<evidence type="ECO:0000313" key="2">
    <source>
        <dbReference type="EMBL" id="GFR26851.1"/>
    </source>
</evidence>
<accession>A0A8X6HMR5</accession>
<sequence length="124" mass="14209">MKNSLLLFLTVVCVFPSAYAQDDACKEKGREISRISIRIAKSDDPPHCTQSEQFMNAAEYFGTEDEAKYKGEFKKMVAESDDEEKQKIKECIKDLSEEMIKEVGDMTEDCIERCRAWFADSVSE</sequence>
<keyword evidence="1" id="KW-0732">Signal</keyword>
<feature type="chain" id="PRO_5036468492" evidence="1">
    <location>
        <begin position="21"/>
        <end position="124"/>
    </location>
</feature>
<gene>
    <name evidence="2" type="ORF">TNCT_655001</name>
</gene>